<proteinExistence type="inferred from homology"/>
<feature type="chain" id="PRO_5042993291" evidence="3">
    <location>
        <begin position="18"/>
        <end position="144"/>
    </location>
</feature>
<dbReference type="InterPro" id="IPR036514">
    <property type="entry name" value="SGNH_hydro_sf"/>
</dbReference>
<evidence type="ECO:0000256" key="2">
    <source>
        <dbReference type="ARBA" id="ARBA00023180"/>
    </source>
</evidence>
<dbReference type="Gene3D" id="3.40.50.1110">
    <property type="entry name" value="SGNH hydrolase"/>
    <property type="match status" value="1"/>
</dbReference>
<dbReference type="GO" id="GO:0016788">
    <property type="term" value="F:hydrolase activity, acting on ester bonds"/>
    <property type="evidence" value="ECO:0007669"/>
    <property type="project" value="InterPro"/>
</dbReference>
<evidence type="ECO:0000313" key="4">
    <source>
        <dbReference type="EMBL" id="WOL16419.1"/>
    </source>
</evidence>
<feature type="signal peptide" evidence="3">
    <location>
        <begin position="1"/>
        <end position="17"/>
    </location>
</feature>
<dbReference type="AlphaFoldDB" id="A0AAQ3KX84"/>
<keyword evidence="5" id="KW-1185">Reference proteome</keyword>
<dbReference type="InterPro" id="IPR001087">
    <property type="entry name" value="GDSL"/>
</dbReference>
<dbReference type="PANTHER" id="PTHR22835:SF275">
    <property type="entry name" value="OS01G0331100 PROTEIN"/>
    <property type="match status" value="1"/>
</dbReference>
<accession>A0AAQ3KX84</accession>
<dbReference type="EMBL" id="CP136897">
    <property type="protein sequence ID" value="WOL16419.1"/>
    <property type="molecule type" value="Genomic_DNA"/>
</dbReference>
<sequence>MGFFLPSLLLPAMPVESACGGTRSVVFNFGDSNSDTGGYAAALGSLLWQPEGRVFFHRPSGRVCDGRLVIDFLRESLNASYLSPYMESLGANFSGGANFAVSGASTHPPNVPFSLAIQVRQFLRFKSRSLDLIAQGFILLTVYY</sequence>
<keyword evidence="3" id="KW-0732">Signal</keyword>
<reference evidence="4 5" key="1">
    <citation type="submission" date="2023-10" db="EMBL/GenBank/DDBJ databases">
        <title>Chromosome-scale genome assembly provides insights into flower coloration mechanisms of Canna indica.</title>
        <authorList>
            <person name="Li C."/>
        </authorList>
    </citation>
    <scope>NUCLEOTIDE SEQUENCE [LARGE SCALE GENOMIC DNA]</scope>
    <source>
        <tissue evidence="4">Flower</tissue>
    </source>
</reference>
<organism evidence="4 5">
    <name type="scientific">Canna indica</name>
    <name type="common">Indian-shot</name>
    <dbReference type="NCBI Taxonomy" id="4628"/>
    <lineage>
        <taxon>Eukaryota</taxon>
        <taxon>Viridiplantae</taxon>
        <taxon>Streptophyta</taxon>
        <taxon>Embryophyta</taxon>
        <taxon>Tracheophyta</taxon>
        <taxon>Spermatophyta</taxon>
        <taxon>Magnoliopsida</taxon>
        <taxon>Liliopsida</taxon>
        <taxon>Zingiberales</taxon>
        <taxon>Cannaceae</taxon>
        <taxon>Canna</taxon>
    </lineage>
</organism>
<evidence type="ECO:0000313" key="5">
    <source>
        <dbReference type="Proteomes" id="UP001327560"/>
    </source>
</evidence>
<dbReference type="Pfam" id="PF00657">
    <property type="entry name" value="Lipase_GDSL"/>
    <property type="match status" value="1"/>
</dbReference>
<dbReference type="Proteomes" id="UP001327560">
    <property type="component" value="Chromosome 8"/>
</dbReference>
<keyword evidence="2" id="KW-0325">Glycoprotein</keyword>
<evidence type="ECO:0000256" key="3">
    <source>
        <dbReference type="SAM" id="SignalP"/>
    </source>
</evidence>
<comment type="similarity">
    <text evidence="1">Belongs to the 'GDSL' lipolytic enzyme family.</text>
</comment>
<evidence type="ECO:0000256" key="1">
    <source>
        <dbReference type="ARBA" id="ARBA00008668"/>
    </source>
</evidence>
<protein>
    <submittedName>
        <fullName evidence="4">GDSL esterase/lipase</fullName>
    </submittedName>
</protein>
<dbReference type="PANTHER" id="PTHR22835">
    <property type="entry name" value="ZINC FINGER FYVE DOMAIN CONTAINING PROTEIN"/>
    <property type="match status" value="1"/>
</dbReference>
<gene>
    <name evidence="4" type="ORF">Cni_G25206</name>
</gene>
<name>A0AAQ3KX84_9LILI</name>